<dbReference type="Proteomes" id="UP000183461">
    <property type="component" value="Unassembled WGS sequence"/>
</dbReference>
<dbReference type="AlphaFoldDB" id="A0A1K1LPH1"/>
<feature type="transmembrane region" description="Helical" evidence="7">
    <location>
        <begin position="95"/>
        <end position="116"/>
    </location>
</feature>
<dbReference type="PROSITE" id="PS50928">
    <property type="entry name" value="ABC_TM1"/>
    <property type="match status" value="1"/>
</dbReference>
<dbReference type="GO" id="GO:0005886">
    <property type="term" value="C:plasma membrane"/>
    <property type="evidence" value="ECO:0007669"/>
    <property type="project" value="UniProtKB-SubCell"/>
</dbReference>
<organism evidence="9 10">
    <name type="scientific">Ruminococcus flavefaciens</name>
    <dbReference type="NCBI Taxonomy" id="1265"/>
    <lineage>
        <taxon>Bacteria</taxon>
        <taxon>Bacillati</taxon>
        <taxon>Bacillota</taxon>
        <taxon>Clostridia</taxon>
        <taxon>Eubacteriales</taxon>
        <taxon>Oscillospiraceae</taxon>
        <taxon>Ruminococcus</taxon>
    </lineage>
</organism>
<keyword evidence="5 7" id="KW-1133">Transmembrane helix</keyword>
<dbReference type="GO" id="GO:0055085">
    <property type="term" value="P:transmembrane transport"/>
    <property type="evidence" value="ECO:0007669"/>
    <property type="project" value="InterPro"/>
</dbReference>
<dbReference type="PANTHER" id="PTHR43744:SF2">
    <property type="entry name" value="ARABINOOLIGOSACCHARIDES TRANSPORT SYSTEM PERMEASE PROTEIN ARAQ"/>
    <property type="match status" value="1"/>
</dbReference>
<evidence type="ECO:0000256" key="1">
    <source>
        <dbReference type="ARBA" id="ARBA00004651"/>
    </source>
</evidence>
<accession>A0A1K1LPH1</accession>
<feature type="transmembrane region" description="Helical" evidence="7">
    <location>
        <begin position="26"/>
        <end position="46"/>
    </location>
</feature>
<dbReference type="InterPro" id="IPR000515">
    <property type="entry name" value="MetI-like"/>
</dbReference>
<protein>
    <submittedName>
        <fullName evidence="9">Multiple sugar transport system permease protein</fullName>
    </submittedName>
</protein>
<keyword evidence="4 7" id="KW-0812">Transmembrane</keyword>
<comment type="similarity">
    <text evidence="7">Belongs to the binding-protein-dependent transport system permease family.</text>
</comment>
<keyword evidence="2 7" id="KW-0813">Transport</keyword>
<keyword evidence="6 7" id="KW-0472">Membrane</keyword>
<dbReference type="RefSeq" id="WP_081367755.1">
    <property type="nucleotide sequence ID" value="NZ_FPIP01000001.1"/>
</dbReference>
<feature type="transmembrane region" description="Helical" evidence="7">
    <location>
        <begin position="128"/>
        <end position="151"/>
    </location>
</feature>
<evidence type="ECO:0000259" key="8">
    <source>
        <dbReference type="PROSITE" id="PS50928"/>
    </source>
</evidence>
<evidence type="ECO:0000256" key="6">
    <source>
        <dbReference type="ARBA" id="ARBA00023136"/>
    </source>
</evidence>
<comment type="subcellular location">
    <subcellularLocation>
        <location evidence="1 7">Cell membrane</location>
        <topology evidence="1 7">Multi-pass membrane protein</topology>
    </subcellularLocation>
</comment>
<gene>
    <name evidence="9" type="ORF">SAMN02910280_0644</name>
</gene>
<evidence type="ECO:0000313" key="9">
    <source>
        <dbReference type="EMBL" id="SFW12793.1"/>
    </source>
</evidence>
<evidence type="ECO:0000256" key="2">
    <source>
        <dbReference type="ARBA" id="ARBA00022448"/>
    </source>
</evidence>
<evidence type="ECO:0000256" key="4">
    <source>
        <dbReference type="ARBA" id="ARBA00022692"/>
    </source>
</evidence>
<evidence type="ECO:0000256" key="3">
    <source>
        <dbReference type="ARBA" id="ARBA00022475"/>
    </source>
</evidence>
<feature type="transmembrane region" description="Helical" evidence="7">
    <location>
        <begin position="264"/>
        <end position="284"/>
    </location>
</feature>
<dbReference type="SUPFAM" id="SSF161098">
    <property type="entry name" value="MetI-like"/>
    <property type="match status" value="1"/>
</dbReference>
<dbReference type="EMBL" id="FPIP01000001">
    <property type="protein sequence ID" value="SFW12793.1"/>
    <property type="molecule type" value="Genomic_DNA"/>
</dbReference>
<sequence>MSDNMKDVYGKAKDNYSFKIKLKSGILVVWFIILTIICLLPIYILVINATRSHTDIANGLSFIPSNYLKKNWDKVFTDPGFKLCYSALHGYKNSLIITICSTFLTVFFSALTAYGIHVYDFKLKEISYTVILLVMMVPMQVTSAGFIAFMSDLKLTNTYWPLIIPSVAAPGVVYFMRSYMKSSFPLDIVEAARIDGCGEFRTFISIAIPMMKPAIAVQAIFAFIASWNNFYTPNMILISVDLKQKTLPMMVSALQSSDKFNDYGAIYLAIALAIIPIIIAYVFLSRFIIAGVALGGVKE</sequence>
<feature type="transmembrane region" description="Helical" evidence="7">
    <location>
        <begin position="203"/>
        <end position="227"/>
    </location>
</feature>
<evidence type="ECO:0000256" key="5">
    <source>
        <dbReference type="ARBA" id="ARBA00022989"/>
    </source>
</evidence>
<dbReference type="Gene3D" id="1.10.3720.10">
    <property type="entry name" value="MetI-like"/>
    <property type="match status" value="1"/>
</dbReference>
<proteinExistence type="inferred from homology"/>
<feature type="transmembrane region" description="Helical" evidence="7">
    <location>
        <begin position="157"/>
        <end position="176"/>
    </location>
</feature>
<feature type="domain" description="ABC transmembrane type-1" evidence="8">
    <location>
        <begin position="91"/>
        <end position="284"/>
    </location>
</feature>
<evidence type="ECO:0000313" key="10">
    <source>
        <dbReference type="Proteomes" id="UP000183461"/>
    </source>
</evidence>
<dbReference type="PANTHER" id="PTHR43744">
    <property type="entry name" value="ABC TRANSPORTER PERMEASE PROTEIN MG189-RELATED-RELATED"/>
    <property type="match status" value="1"/>
</dbReference>
<reference evidence="9 10" key="1">
    <citation type="submission" date="2016-11" db="EMBL/GenBank/DDBJ databases">
        <authorList>
            <person name="Jaros S."/>
            <person name="Januszkiewicz K."/>
            <person name="Wedrychowicz H."/>
        </authorList>
    </citation>
    <scope>NUCLEOTIDE SEQUENCE [LARGE SCALE GENOMIC DNA]</scope>
    <source>
        <strain evidence="9 10">YL228</strain>
    </source>
</reference>
<dbReference type="Pfam" id="PF00528">
    <property type="entry name" value="BPD_transp_1"/>
    <property type="match status" value="1"/>
</dbReference>
<name>A0A1K1LPH1_RUMFL</name>
<keyword evidence="9" id="KW-0762">Sugar transport</keyword>
<dbReference type="CDD" id="cd06261">
    <property type="entry name" value="TM_PBP2"/>
    <property type="match status" value="1"/>
</dbReference>
<keyword evidence="3" id="KW-1003">Cell membrane</keyword>
<dbReference type="InterPro" id="IPR035906">
    <property type="entry name" value="MetI-like_sf"/>
</dbReference>
<evidence type="ECO:0000256" key="7">
    <source>
        <dbReference type="RuleBase" id="RU363032"/>
    </source>
</evidence>